<dbReference type="PANTHER" id="PTHR15503">
    <property type="entry name" value="LDOC1 RELATED"/>
    <property type="match status" value="1"/>
</dbReference>
<dbReference type="Pfam" id="PF13650">
    <property type="entry name" value="Asp_protease_2"/>
    <property type="match status" value="1"/>
</dbReference>
<evidence type="ECO:0000313" key="1">
    <source>
        <dbReference type="EMBL" id="KAJ8459416.1"/>
    </source>
</evidence>
<dbReference type="Proteomes" id="UP001222027">
    <property type="component" value="Unassembled WGS sequence"/>
</dbReference>
<dbReference type="SUPFAM" id="SSF56672">
    <property type="entry name" value="DNA/RNA polymerases"/>
    <property type="match status" value="1"/>
</dbReference>
<gene>
    <name evidence="1" type="ORF">OPV22_032342</name>
</gene>
<dbReference type="Gene3D" id="2.40.70.10">
    <property type="entry name" value="Acid Proteases"/>
    <property type="match status" value="1"/>
</dbReference>
<dbReference type="InterPro" id="IPR032567">
    <property type="entry name" value="RTL1-rel"/>
</dbReference>
<dbReference type="Gene3D" id="3.10.10.10">
    <property type="entry name" value="HIV Type 1 Reverse Transcriptase, subunit A, domain 1"/>
    <property type="match status" value="1"/>
</dbReference>
<dbReference type="PANTHER" id="PTHR15503:SF45">
    <property type="entry name" value="RNA-DIRECTED DNA POLYMERASE HOMOLOG"/>
    <property type="match status" value="1"/>
</dbReference>
<protein>
    <recommendedName>
        <fullName evidence="3">Aspartic peptidase DDI1-type domain-containing protein</fullName>
    </recommendedName>
</protein>
<keyword evidence="2" id="KW-1185">Reference proteome</keyword>
<name>A0AAV8P011_ENSVE</name>
<reference evidence="1 2" key="1">
    <citation type="submission" date="2022-12" db="EMBL/GenBank/DDBJ databases">
        <title>Chromosome-scale assembly of the Ensete ventricosum genome.</title>
        <authorList>
            <person name="Dussert Y."/>
            <person name="Stocks J."/>
            <person name="Wendawek A."/>
            <person name="Woldeyes F."/>
            <person name="Nichols R.A."/>
            <person name="Borrell J.S."/>
        </authorList>
    </citation>
    <scope>NUCLEOTIDE SEQUENCE [LARGE SCALE GENOMIC DNA]</scope>
    <source>
        <strain evidence="2">cv. Maze</strain>
        <tissue evidence="1">Seeds</tissue>
    </source>
</reference>
<evidence type="ECO:0008006" key="3">
    <source>
        <dbReference type="Google" id="ProtNLM"/>
    </source>
</evidence>
<sequence length="252" mass="28157">MYVDIKLNGRITCAMVDTGTTYNFIANRKAKLLGLILEKSPSRMKAMNSEAKRISRRAKGVPIKIGTWSRSTNLIVVPLDDFQVMLRMEFMHAVKLVPMSFLNFLYLMEGDDPCVVPVSQGGTKDPQQISTFQLKKGVRKGESAFVAAMKLETLDGEAIQEPTIVANILKEFSDMMPMELPRTLPPCRGVDHRIELELGVKPLVRTPYRMALPELAELRKQLDKLLSGGLICSSKAPFGASVLFQKKQDRSL</sequence>
<organism evidence="1 2">
    <name type="scientific">Ensete ventricosum</name>
    <name type="common">Abyssinian banana</name>
    <name type="synonym">Musa ensete</name>
    <dbReference type="NCBI Taxonomy" id="4639"/>
    <lineage>
        <taxon>Eukaryota</taxon>
        <taxon>Viridiplantae</taxon>
        <taxon>Streptophyta</taxon>
        <taxon>Embryophyta</taxon>
        <taxon>Tracheophyta</taxon>
        <taxon>Spermatophyta</taxon>
        <taxon>Magnoliopsida</taxon>
        <taxon>Liliopsida</taxon>
        <taxon>Zingiberales</taxon>
        <taxon>Musaceae</taxon>
        <taxon>Ensete</taxon>
    </lineage>
</organism>
<dbReference type="EMBL" id="JAQQAF010000009">
    <property type="protein sequence ID" value="KAJ8459416.1"/>
    <property type="molecule type" value="Genomic_DNA"/>
</dbReference>
<comment type="caution">
    <text evidence="1">The sequence shown here is derived from an EMBL/GenBank/DDBJ whole genome shotgun (WGS) entry which is preliminary data.</text>
</comment>
<dbReference type="InterPro" id="IPR043502">
    <property type="entry name" value="DNA/RNA_pol_sf"/>
</dbReference>
<dbReference type="SUPFAM" id="SSF50630">
    <property type="entry name" value="Acid proteases"/>
    <property type="match status" value="1"/>
</dbReference>
<dbReference type="AlphaFoldDB" id="A0AAV8P011"/>
<dbReference type="CDD" id="cd00303">
    <property type="entry name" value="retropepsin_like"/>
    <property type="match status" value="1"/>
</dbReference>
<accession>A0AAV8P011</accession>
<dbReference type="InterPro" id="IPR021109">
    <property type="entry name" value="Peptidase_aspartic_dom_sf"/>
</dbReference>
<evidence type="ECO:0000313" key="2">
    <source>
        <dbReference type="Proteomes" id="UP001222027"/>
    </source>
</evidence>
<proteinExistence type="predicted"/>